<evidence type="ECO:0000256" key="1">
    <source>
        <dbReference type="SAM" id="SignalP"/>
    </source>
</evidence>
<protein>
    <submittedName>
        <fullName evidence="2">Uncharacterized protein</fullName>
    </submittedName>
</protein>
<dbReference type="AlphaFoldDB" id="A0A8H6SMN2"/>
<dbReference type="RefSeq" id="XP_037219665.1">
    <property type="nucleotide sequence ID" value="XM_037364021.1"/>
</dbReference>
<proteinExistence type="predicted"/>
<accession>A0A8H6SMN2</accession>
<keyword evidence="1" id="KW-0732">Signal</keyword>
<dbReference type="Proteomes" id="UP000636479">
    <property type="component" value="Unassembled WGS sequence"/>
</dbReference>
<name>A0A8H6SMN2_9AGAR</name>
<dbReference type="EMBL" id="JACAZF010000006">
    <property type="protein sequence ID" value="KAF7301665.1"/>
    <property type="molecule type" value="Genomic_DNA"/>
</dbReference>
<feature type="signal peptide" evidence="1">
    <location>
        <begin position="1"/>
        <end position="18"/>
    </location>
</feature>
<evidence type="ECO:0000313" key="3">
    <source>
        <dbReference type="Proteomes" id="UP000636479"/>
    </source>
</evidence>
<keyword evidence="3" id="KW-1185">Reference proteome</keyword>
<dbReference type="OrthoDB" id="958254at2759"/>
<gene>
    <name evidence="2" type="ORF">MIND_00732000</name>
</gene>
<reference evidence="2" key="1">
    <citation type="submission" date="2020-05" db="EMBL/GenBank/DDBJ databases">
        <title>Mycena genomes resolve the evolution of fungal bioluminescence.</title>
        <authorList>
            <person name="Tsai I.J."/>
        </authorList>
    </citation>
    <scope>NUCLEOTIDE SEQUENCE</scope>
    <source>
        <strain evidence="2">171206Taipei</strain>
    </source>
</reference>
<sequence length="129" mass="14478">MSIYYALSLVLCANAIAAGHVQQPFTQHQTIKVPIELGVMSRCPDAIACEAVFDQVRLKVGDKMDLSLVYVAHVQVSTRQNPISVLHACMDQGNAQEMSNNYKQRGHGVDDFVKQINEEFKRLNFERPT</sequence>
<organism evidence="2 3">
    <name type="scientific">Mycena indigotica</name>
    <dbReference type="NCBI Taxonomy" id="2126181"/>
    <lineage>
        <taxon>Eukaryota</taxon>
        <taxon>Fungi</taxon>
        <taxon>Dikarya</taxon>
        <taxon>Basidiomycota</taxon>
        <taxon>Agaricomycotina</taxon>
        <taxon>Agaricomycetes</taxon>
        <taxon>Agaricomycetidae</taxon>
        <taxon>Agaricales</taxon>
        <taxon>Marasmiineae</taxon>
        <taxon>Mycenaceae</taxon>
        <taxon>Mycena</taxon>
    </lineage>
</organism>
<comment type="caution">
    <text evidence="2">The sequence shown here is derived from an EMBL/GenBank/DDBJ whole genome shotgun (WGS) entry which is preliminary data.</text>
</comment>
<feature type="chain" id="PRO_5034818300" evidence="1">
    <location>
        <begin position="19"/>
        <end position="129"/>
    </location>
</feature>
<dbReference type="GeneID" id="59346537"/>
<evidence type="ECO:0000313" key="2">
    <source>
        <dbReference type="EMBL" id="KAF7301665.1"/>
    </source>
</evidence>